<dbReference type="RefSeq" id="WP_289828509.1">
    <property type="nucleotide sequence ID" value="NZ_JAUEDK010000004.1"/>
</dbReference>
<reference evidence="8" key="1">
    <citation type="submission" date="2023-06" db="EMBL/GenBank/DDBJ databases">
        <authorList>
            <person name="Zhang S."/>
        </authorList>
    </citation>
    <scope>NUCLEOTIDE SEQUENCE</scope>
    <source>
        <strain evidence="8">SG2303</strain>
    </source>
</reference>
<gene>
    <name evidence="8" type="primary">uraD</name>
    <name evidence="8" type="ORF">QU481_03510</name>
</gene>
<keyword evidence="5" id="KW-0210">Decarboxylase</keyword>
<proteinExistence type="predicted"/>
<dbReference type="InterPro" id="IPR018020">
    <property type="entry name" value="OHCU_decarboxylase"/>
</dbReference>
<keyword evidence="9" id="KW-1185">Reference proteome</keyword>
<evidence type="ECO:0000256" key="5">
    <source>
        <dbReference type="ARBA" id="ARBA00022793"/>
    </source>
</evidence>
<evidence type="ECO:0000259" key="7">
    <source>
        <dbReference type="Pfam" id="PF09349"/>
    </source>
</evidence>
<dbReference type="InterPro" id="IPR017580">
    <property type="entry name" value="OHCU_decarboxylase-1"/>
</dbReference>
<evidence type="ECO:0000313" key="8">
    <source>
        <dbReference type="EMBL" id="MDN0073960.1"/>
    </source>
</evidence>
<keyword evidence="6 8" id="KW-0456">Lyase</keyword>
<evidence type="ECO:0000256" key="4">
    <source>
        <dbReference type="ARBA" id="ARBA00022631"/>
    </source>
</evidence>
<comment type="catalytic activity">
    <reaction evidence="1">
        <text>5-hydroxy-2-oxo-4-ureido-2,5-dihydro-1H-imidazole-5-carboxylate + H(+) = (S)-allantoin + CO2</text>
        <dbReference type="Rhea" id="RHEA:26301"/>
        <dbReference type="ChEBI" id="CHEBI:15378"/>
        <dbReference type="ChEBI" id="CHEBI:15678"/>
        <dbReference type="ChEBI" id="CHEBI:16526"/>
        <dbReference type="ChEBI" id="CHEBI:58639"/>
        <dbReference type="EC" id="4.1.1.97"/>
    </reaction>
</comment>
<dbReference type="Pfam" id="PF09349">
    <property type="entry name" value="OHCU_decarbox"/>
    <property type="match status" value="1"/>
</dbReference>
<protein>
    <recommendedName>
        <fullName evidence="3">2-oxo-4-hydroxy-4-carboxy-5-ureidoimidazoline decarboxylase</fullName>
        <ecNumber evidence="3">4.1.1.97</ecNumber>
    </recommendedName>
</protein>
<sequence length="172" mass="18778">MSKTISLQALNDAPVAEFVAVLGGIFEHSPWVAERAATKRPFANMAELHATMINEIEEAGLDAQLKLIRAHPELAGKAAVRGELTDESTSEQAGAGLDKCSAEEFAKLTSLNEEYNAKFGFPFILAVRGYDRAGIIAEFERRTALPVEQERAESLKQIYKIGGFRLNDLIVG</sequence>
<accession>A0ABT7XJK7</accession>
<evidence type="ECO:0000256" key="6">
    <source>
        <dbReference type="ARBA" id="ARBA00023239"/>
    </source>
</evidence>
<feature type="domain" description="Oxo-4-hydroxy-4-carboxy-5-ureidoimidazoline decarboxylase" evidence="7">
    <location>
        <begin position="11"/>
        <end position="167"/>
    </location>
</feature>
<dbReference type="SUPFAM" id="SSF158694">
    <property type="entry name" value="UraD-Like"/>
    <property type="match status" value="1"/>
</dbReference>
<dbReference type="Gene3D" id="1.10.3330.10">
    <property type="entry name" value="Oxo-4-hydroxy-4-carboxy-5-ureidoimidazoline decarboxylase"/>
    <property type="match status" value="1"/>
</dbReference>
<evidence type="ECO:0000256" key="1">
    <source>
        <dbReference type="ARBA" id="ARBA00001163"/>
    </source>
</evidence>
<dbReference type="PANTHER" id="PTHR43466">
    <property type="entry name" value="2-OXO-4-HYDROXY-4-CARBOXY-5-UREIDOIMIDAZOLINE DECARBOXYLASE-RELATED"/>
    <property type="match status" value="1"/>
</dbReference>
<name>A0ABT7XJK7_9NEIS</name>
<evidence type="ECO:0000256" key="3">
    <source>
        <dbReference type="ARBA" id="ARBA00012257"/>
    </source>
</evidence>
<dbReference type="EMBL" id="JAUEDK010000004">
    <property type="protein sequence ID" value="MDN0073960.1"/>
    <property type="molecule type" value="Genomic_DNA"/>
</dbReference>
<evidence type="ECO:0000256" key="2">
    <source>
        <dbReference type="ARBA" id="ARBA00004754"/>
    </source>
</evidence>
<evidence type="ECO:0000313" key="9">
    <source>
        <dbReference type="Proteomes" id="UP001168540"/>
    </source>
</evidence>
<dbReference type="EC" id="4.1.1.97" evidence="3"/>
<dbReference type="Proteomes" id="UP001168540">
    <property type="component" value="Unassembled WGS sequence"/>
</dbReference>
<dbReference type="PANTHER" id="PTHR43466:SF1">
    <property type="entry name" value="2-OXO-4-HYDROXY-4-CARBOXY-5-UREIDOIMIDAZOLINE DECARBOXYLASE-RELATED"/>
    <property type="match status" value="1"/>
</dbReference>
<dbReference type="NCBIfam" id="TIGR03164">
    <property type="entry name" value="UHCUDC"/>
    <property type="match status" value="1"/>
</dbReference>
<organism evidence="8 9">
    <name type="scientific">Crenobacter oryzisoli</name>
    <dbReference type="NCBI Taxonomy" id="3056844"/>
    <lineage>
        <taxon>Bacteria</taxon>
        <taxon>Pseudomonadati</taxon>
        <taxon>Pseudomonadota</taxon>
        <taxon>Betaproteobacteria</taxon>
        <taxon>Neisseriales</taxon>
        <taxon>Neisseriaceae</taxon>
        <taxon>Crenobacter</taxon>
    </lineage>
</organism>
<dbReference type="GO" id="GO:0051997">
    <property type="term" value="F:2-oxo-4-hydroxy-4-carboxy-5-ureidoimidazoline decarboxylase activity"/>
    <property type="evidence" value="ECO:0007669"/>
    <property type="project" value="UniProtKB-EC"/>
</dbReference>
<comment type="pathway">
    <text evidence="2">Purine metabolism; urate degradation; (S)-allantoin from urate: step 3/3.</text>
</comment>
<dbReference type="InterPro" id="IPR036778">
    <property type="entry name" value="OHCU_decarboxylase_sf"/>
</dbReference>
<keyword evidence="4" id="KW-0659">Purine metabolism</keyword>
<comment type="caution">
    <text evidence="8">The sequence shown here is derived from an EMBL/GenBank/DDBJ whole genome shotgun (WGS) entry which is preliminary data.</text>
</comment>